<gene>
    <name evidence="2" type="ORF">PPTG_23179</name>
</gene>
<name>W2Q2L6_PHYN3</name>
<evidence type="ECO:0000313" key="2">
    <source>
        <dbReference type="EMBL" id="ETN07423.1"/>
    </source>
</evidence>
<sequence length="318" mass="36221">MKGADSDKEMEEVVPKATRTKTAGTLREKEYKKGKVLRSVVCRLNRVCADNRLVKEIKCSHEADPDGDVAPRQSPHTALPRARSSIARLWQKKFRPLLRGCGLHTYVAHDRHKKSFSLWDSIQIYRVGRSQAGLRKVANMTGFSELKQALREQLVVNAGVMIREQFRKRLRVYVLIKFGKSGRPEPSRREGQQKSSSGRSYARRAHPGWRGGEREVESLASNIKNNGLAFYIRLIWEFQSVVEARMEAVPNEKGVRAFSLFPVSTAFRTAHIVINETTLAGFGPRIRERGEGNLMEDWNMPQVKISRSSFGAIRWTLM</sequence>
<feature type="compositionally biased region" description="Basic and acidic residues" evidence="1">
    <location>
        <begin position="1"/>
        <end position="14"/>
    </location>
</feature>
<evidence type="ECO:0000313" key="3">
    <source>
        <dbReference type="Proteomes" id="UP000018817"/>
    </source>
</evidence>
<dbReference type="EMBL" id="KI669592">
    <property type="protein sequence ID" value="ETN07423.1"/>
    <property type="molecule type" value="Genomic_DNA"/>
</dbReference>
<dbReference type="GeneID" id="20191778"/>
<reference evidence="2 3" key="2">
    <citation type="submission" date="2013-11" db="EMBL/GenBank/DDBJ databases">
        <title>The Genome Sequence of Phytophthora parasitica INRA-310.</title>
        <authorList>
            <consortium name="The Broad Institute Genomics Platform"/>
            <person name="Russ C."/>
            <person name="Tyler B."/>
            <person name="Panabieres F."/>
            <person name="Shan W."/>
            <person name="Tripathy S."/>
            <person name="Grunwald N."/>
            <person name="Machado M."/>
            <person name="Johnson C.S."/>
            <person name="Arredondo F."/>
            <person name="Hong C."/>
            <person name="Coffey M."/>
            <person name="Young S.K."/>
            <person name="Zeng Q."/>
            <person name="Gargeya S."/>
            <person name="Fitzgerald M."/>
            <person name="Abouelleil A."/>
            <person name="Alvarado L."/>
            <person name="Chapman S.B."/>
            <person name="Gainer-Dewar J."/>
            <person name="Goldberg J."/>
            <person name="Griggs A."/>
            <person name="Gujja S."/>
            <person name="Hansen M."/>
            <person name="Howarth C."/>
            <person name="Imamovic A."/>
            <person name="Ireland A."/>
            <person name="Larimer J."/>
            <person name="McCowan C."/>
            <person name="Murphy C."/>
            <person name="Pearson M."/>
            <person name="Poon T.W."/>
            <person name="Priest M."/>
            <person name="Roberts A."/>
            <person name="Saif S."/>
            <person name="Shea T."/>
            <person name="Sykes S."/>
            <person name="Wortman J."/>
            <person name="Nusbaum C."/>
            <person name="Birren B."/>
        </authorList>
    </citation>
    <scope>NUCLEOTIDE SEQUENCE [LARGE SCALE GENOMIC DNA]</scope>
    <source>
        <strain evidence="2 3">INRA-310</strain>
    </source>
</reference>
<organism evidence="2 3">
    <name type="scientific">Phytophthora nicotianae (strain INRA-310)</name>
    <name type="common">Phytophthora parasitica</name>
    <dbReference type="NCBI Taxonomy" id="761204"/>
    <lineage>
        <taxon>Eukaryota</taxon>
        <taxon>Sar</taxon>
        <taxon>Stramenopiles</taxon>
        <taxon>Oomycota</taxon>
        <taxon>Peronosporomycetes</taxon>
        <taxon>Peronosporales</taxon>
        <taxon>Peronosporaceae</taxon>
        <taxon>Phytophthora</taxon>
    </lineage>
</organism>
<reference evidence="3" key="1">
    <citation type="submission" date="2011-12" db="EMBL/GenBank/DDBJ databases">
        <authorList>
            <consortium name="The Broad Institute Genome Sequencing Platform"/>
            <person name="Russ C."/>
            <person name="Tyler B."/>
            <person name="Panabieres F."/>
            <person name="Shan W."/>
            <person name="Tripathy S."/>
            <person name="Grunwald N."/>
            <person name="Machado M."/>
            <person name="Young S.K."/>
            <person name="Zeng Q."/>
            <person name="Gargeya S."/>
            <person name="Fitzgerald M."/>
            <person name="Haas B."/>
            <person name="Abouelleil A."/>
            <person name="Alvarado L."/>
            <person name="Arachchi H.M."/>
            <person name="Berlin A."/>
            <person name="Chapman S.B."/>
            <person name="Gearin G."/>
            <person name="Goldberg J."/>
            <person name="Griggs A."/>
            <person name="Gujja S."/>
            <person name="Hansen M."/>
            <person name="Heiman D."/>
            <person name="Howarth C."/>
            <person name="Larimer J."/>
            <person name="Lui A."/>
            <person name="MacDonald P.J.P."/>
            <person name="McCowen C."/>
            <person name="Montmayeur A."/>
            <person name="Murphy C."/>
            <person name="Neiman D."/>
            <person name="Pearson M."/>
            <person name="Priest M."/>
            <person name="Roberts A."/>
            <person name="Saif S."/>
            <person name="Shea T."/>
            <person name="Sisk P."/>
            <person name="Stolte C."/>
            <person name="Sykes S."/>
            <person name="Wortman J."/>
            <person name="Nusbaum C."/>
            <person name="Birren B."/>
        </authorList>
    </citation>
    <scope>NUCLEOTIDE SEQUENCE [LARGE SCALE GENOMIC DNA]</scope>
    <source>
        <strain evidence="3">INRA-310</strain>
    </source>
</reference>
<protein>
    <submittedName>
        <fullName evidence="2">Uncharacterized protein</fullName>
    </submittedName>
</protein>
<evidence type="ECO:0000256" key="1">
    <source>
        <dbReference type="SAM" id="MobiDB-lite"/>
    </source>
</evidence>
<dbReference type="VEuPathDB" id="FungiDB:PPTG_23179"/>
<proteinExistence type="predicted"/>
<dbReference type="OrthoDB" id="10596608at2759"/>
<feature type="compositionally biased region" description="Basic and acidic residues" evidence="1">
    <location>
        <begin position="182"/>
        <end position="192"/>
    </location>
</feature>
<dbReference type="RefSeq" id="XP_008907180.1">
    <property type="nucleotide sequence ID" value="XM_008908932.1"/>
</dbReference>
<accession>W2Q2L6</accession>
<feature type="region of interest" description="Disordered" evidence="1">
    <location>
        <begin position="182"/>
        <end position="209"/>
    </location>
</feature>
<dbReference type="AlphaFoldDB" id="W2Q2L6"/>
<dbReference type="Proteomes" id="UP000018817">
    <property type="component" value="Unassembled WGS sequence"/>
</dbReference>
<feature type="region of interest" description="Disordered" evidence="1">
    <location>
        <begin position="1"/>
        <end position="21"/>
    </location>
</feature>